<keyword evidence="1" id="KW-1133">Transmembrane helix</keyword>
<accession>A0A2P8HYV5</accession>
<dbReference type="EMBL" id="PYAX01000021">
    <property type="protein sequence ID" value="PSL51400.1"/>
    <property type="molecule type" value="Genomic_DNA"/>
</dbReference>
<organism evidence="2 3">
    <name type="scientific">Saccharothrix carnea</name>
    <dbReference type="NCBI Taxonomy" id="1280637"/>
    <lineage>
        <taxon>Bacteria</taxon>
        <taxon>Bacillati</taxon>
        <taxon>Actinomycetota</taxon>
        <taxon>Actinomycetes</taxon>
        <taxon>Pseudonocardiales</taxon>
        <taxon>Pseudonocardiaceae</taxon>
        <taxon>Saccharothrix</taxon>
    </lineage>
</organism>
<keyword evidence="3" id="KW-1185">Reference proteome</keyword>
<comment type="caution">
    <text evidence="2">The sequence shown here is derived from an EMBL/GenBank/DDBJ whole genome shotgun (WGS) entry which is preliminary data.</text>
</comment>
<proteinExistence type="predicted"/>
<sequence length="159" mass="16446">MLHQRFDGVPHQFAVLWLAAIGVPLMMIDWVCHRLPAPLVRALFAGGVAILGYVAASHDDLNALTRALLAAGITSAASLTVAMIIPAALGAGDVKLLGAVALYLGWVGWLDLLRGVVLALLLGATAGTTLLITRRISRTDRLAFGPAIVGGALLALVAP</sequence>
<protein>
    <submittedName>
        <fullName evidence="2">Type IV leader peptidase family protein</fullName>
    </submittedName>
</protein>
<feature type="transmembrane region" description="Helical" evidence="1">
    <location>
        <begin position="37"/>
        <end position="56"/>
    </location>
</feature>
<keyword evidence="1" id="KW-0472">Membrane</keyword>
<gene>
    <name evidence="2" type="ORF">B0I31_12129</name>
</gene>
<dbReference type="Gene3D" id="1.20.120.1220">
    <property type="match status" value="1"/>
</dbReference>
<feature type="transmembrane region" description="Helical" evidence="1">
    <location>
        <begin position="12"/>
        <end position="31"/>
    </location>
</feature>
<feature type="transmembrane region" description="Helical" evidence="1">
    <location>
        <begin position="68"/>
        <end position="92"/>
    </location>
</feature>
<dbReference type="AlphaFoldDB" id="A0A2P8HYV5"/>
<dbReference type="Proteomes" id="UP000241118">
    <property type="component" value="Unassembled WGS sequence"/>
</dbReference>
<keyword evidence="1" id="KW-0812">Transmembrane</keyword>
<feature type="transmembrane region" description="Helical" evidence="1">
    <location>
        <begin position="112"/>
        <end position="133"/>
    </location>
</feature>
<name>A0A2P8HYV5_SACCR</name>
<evidence type="ECO:0000313" key="3">
    <source>
        <dbReference type="Proteomes" id="UP000241118"/>
    </source>
</evidence>
<evidence type="ECO:0000313" key="2">
    <source>
        <dbReference type="EMBL" id="PSL51400.1"/>
    </source>
</evidence>
<reference evidence="2 3" key="1">
    <citation type="submission" date="2018-03" db="EMBL/GenBank/DDBJ databases">
        <title>Genomic Encyclopedia of Type Strains, Phase III (KMG-III): the genomes of soil and plant-associated and newly described type strains.</title>
        <authorList>
            <person name="Whitman W."/>
        </authorList>
    </citation>
    <scope>NUCLEOTIDE SEQUENCE [LARGE SCALE GENOMIC DNA]</scope>
    <source>
        <strain evidence="2 3">CGMCC 4.7097</strain>
    </source>
</reference>
<evidence type="ECO:0000256" key="1">
    <source>
        <dbReference type="SAM" id="Phobius"/>
    </source>
</evidence>